<dbReference type="GO" id="GO:0003676">
    <property type="term" value="F:nucleic acid binding"/>
    <property type="evidence" value="ECO:0007669"/>
    <property type="project" value="InterPro"/>
</dbReference>
<organism evidence="2 3">
    <name type="scientific">Borborobacter arsenicus</name>
    <dbReference type="NCBI Taxonomy" id="1851146"/>
    <lineage>
        <taxon>Bacteria</taxon>
        <taxon>Pseudomonadati</taxon>
        <taxon>Pseudomonadota</taxon>
        <taxon>Alphaproteobacteria</taxon>
        <taxon>Hyphomicrobiales</taxon>
        <taxon>Phyllobacteriaceae</taxon>
        <taxon>Borborobacter</taxon>
    </lineage>
</organism>
<sequence length="117" mass="13277">MRKTTRLVEIRTARASEQGGRCFYCGFPMWSANGLGARGLQKGKWIPANLQCTAEHLLPRSDGGQDGRENVVAACRFCNQTRHRRGKVLPPNQYREHVQGRVRSGKWHSAAVRRFVE</sequence>
<gene>
    <name evidence="2" type="ORF">EET67_24170</name>
</gene>
<dbReference type="EMBL" id="RKST01000054">
    <property type="protein sequence ID" value="RUM95274.1"/>
    <property type="molecule type" value="Genomic_DNA"/>
</dbReference>
<name>A0A432UZA1_9HYPH</name>
<accession>A0A432UZA1</accession>
<evidence type="ECO:0000259" key="1">
    <source>
        <dbReference type="Pfam" id="PF01844"/>
    </source>
</evidence>
<evidence type="ECO:0000313" key="3">
    <source>
        <dbReference type="Proteomes" id="UP000281647"/>
    </source>
</evidence>
<dbReference type="AlphaFoldDB" id="A0A432UZA1"/>
<protein>
    <recommendedName>
        <fullName evidence="1">HNH domain-containing protein</fullName>
    </recommendedName>
</protein>
<dbReference type="InterPro" id="IPR003615">
    <property type="entry name" value="HNH_nuc"/>
</dbReference>
<dbReference type="InterPro" id="IPR002711">
    <property type="entry name" value="HNH"/>
</dbReference>
<dbReference type="Pfam" id="PF01844">
    <property type="entry name" value="HNH"/>
    <property type="match status" value="1"/>
</dbReference>
<reference evidence="2 3" key="1">
    <citation type="submission" date="2018-11" db="EMBL/GenBank/DDBJ databases">
        <title>Pseudaminobacter arsenicus sp. nov., an arsenic-resistant bacterium isolated from arsenic-rich aquifers.</title>
        <authorList>
            <person name="Mu Y."/>
        </authorList>
    </citation>
    <scope>NUCLEOTIDE SEQUENCE [LARGE SCALE GENOMIC DNA]</scope>
    <source>
        <strain evidence="2 3">CB3</strain>
    </source>
</reference>
<dbReference type="CDD" id="cd00085">
    <property type="entry name" value="HNHc"/>
    <property type="match status" value="1"/>
</dbReference>
<comment type="caution">
    <text evidence="2">The sequence shown here is derived from an EMBL/GenBank/DDBJ whole genome shotgun (WGS) entry which is preliminary data.</text>
</comment>
<dbReference type="GO" id="GO:0004519">
    <property type="term" value="F:endonuclease activity"/>
    <property type="evidence" value="ECO:0007669"/>
    <property type="project" value="InterPro"/>
</dbReference>
<proteinExistence type="predicted"/>
<dbReference type="Gene3D" id="1.10.30.50">
    <property type="match status" value="1"/>
</dbReference>
<dbReference type="Proteomes" id="UP000281647">
    <property type="component" value="Unassembled WGS sequence"/>
</dbReference>
<feature type="domain" description="HNH" evidence="1">
    <location>
        <begin position="51"/>
        <end position="85"/>
    </location>
</feature>
<keyword evidence="3" id="KW-1185">Reference proteome</keyword>
<evidence type="ECO:0000313" key="2">
    <source>
        <dbReference type="EMBL" id="RUM95274.1"/>
    </source>
</evidence>
<dbReference type="GO" id="GO:0008270">
    <property type="term" value="F:zinc ion binding"/>
    <property type="evidence" value="ECO:0007669"/>
    <property type="project" value="InterPro"/>
</dbReference>
<dbReference type="OrthoDB" id="9802901at2"/>